<dbReference type="EMBL" id="CAJPWZ010001978">
    <property type="protein sequence ID" value="CAG2227838.1"/>
    <property type="molecule type" value="Genomic_DNA"/>
</dbReference>
<comment type="caution">
    <text evidence="2">The sequence shown here is derived from an EMBL/GenBank/DDBJ whole genome shotgun (WGS) entry which is preliminary data.</text>
</comment>
<gene>
    <name evidence="2" type="ORF">MEDL_40811</name>
</gene>
<reference evidence="2" key="1">
    <citation type="submission" date="2021-03" db="EMBL/GenBank/DDBJ databases">
        <authorList>
            <person name="Bekaert M."/>
        </authorList>
    </citation>
    <scope>NUCLEOTIDE SEQUENCE</scope>
</reference>
<dbReference type="AlphaFoldDB" id="A0A8S3T2C4"/>
<accession>A0A8S3T2C4</accession>
<feature type="coiled-coil region" evidence="1">
    <location>
        <begin position="60"/>
        <end position="94"/>
    </location>
</feature>
<sequence>MHSQKLNVEGSDELEFFGDFWAKVVEYYDEVTKKIMIVIDVQEVVEIITNTETPIKTTDAETQTDNMEDFEKQLKDQRKEVLKLREEATFWKAKVLAMKRQPEEDITKPSPQKKRRLGKENRKIKSVVFFPRSDVYDNYRGMVLINGVFILYLGEINKTPGRYKYIVDTESSAYLNNGNNKSEKKGEICHELNGRKITVLYEGVGDPQRTPVFVRDLTTDQKDILNQRLNDHRTGKSTKCVNTDEEIRELQKKPPTNDAYTQTNFTTDISLLEVLLKNSTQVQQLLPQLSKRKHPDQLEETNNPSLVEYLQSENINFLMVQIPKK</sequence>
<dbReference type="OrthoDB" id="6200002at2759"/>
<name>A0A8S3T2C4_MYTED</name>
<keyword evidence="3" id="KW-1185">Reference proteome</keyword>
<evidence type="ECO:0000256" key="1">
    <source>
        <dbReference type="SAM" id="Coils"/>
    </source>
</evidence>
<proteinExistence type="predicted"/>
<dbReference type="Proteomes" id="UP000683360">
    <property type="component" value="Unassembled WGS sequence"/>
</dbReference>
<evidence type="ECO:0000313" key="2">
    <source>
        <dbReference type="EMBL" id="CAG2227838.1"/>
    </source>
</evidence>
<organism evidence="2 3">
    <name type="scientific">Mytilus edulis</name>
    <name type="common">Blue mussel</name>
    <dbReference type="NCBI Taxonomy" id="6550"/>
    <lineage>
        <taxon>Eukaryota</taxon>
        <taxon>Metazoa</taxon>
        <taxon>Spiralia</taxon>
        <taxon>Lophotrochozoa</taxon>
        <taxon>Mollusca</taxon>
        <taxon>Bivalvia</taxon>
        <taxon>Autobranchia</taxon>
        <taxon>Pteriomorphia</taxon>
        <taxon>Mytilida</taxon>
        <taxon>Mytiloidea</taxon>
        <taxon>Mytilidae</taxon>
        <taxon>Mytilinae</taxon>
        <taxon>Mytilus</taxon>
    </lineage>
</organism>
<keyword evidence="1" id="KW-0175">Coiled coil</keyword>
<evidence type="ECO:0000313" key="3">
    <source>
        <dbReference type="Proteomes" id="UP000683360"/>
    </source>
</evidence>
<protein>
    <submittedName>
        <fullName evidence="2">Uncharacterized protein</fullName>
    </submittedName>
</protein>